<accession>A0AB37Z349</accession>
<proteinExistence type="predicted"/>
<dbReference type="AlphaFoldDB" id="A0AB37Z349"/>
<evidence type="ECO:0000313" key="2">
    <source>
        <dbReference type="Proteomes" id="UP000195728"/>
    </source>
</evidence>
<gene>
    <name evidence="1" type="ORF">BC10311_06169</name>
</gene>
<dbReference type="RefSeq" id="WP_347280214.1">
    <property type="nucleotide sequence ID" value="NZ_FMBG01000025.1"/>
</dbReference>
<protein>
    <submittedName>
        <fullName evidence="1">Uncharacterized protein</fullName>
    </submittedName>
</protein>
<organism evidence="1 2">
    <name type="scientific">Bacillus wiedmannii</name>
    <dbReference type="NCBI Taxonomy" id="1890302"/>
    <lineage>
        <taxon>Bacteria</taxon>
        <taxon>Bacillati</taxon>
        <taxon>Bacillota</taxon>
        <taxon>Bacilli</taxon>
        <taxon>Bacillales</taxon>
        <taxon>Bacillaceae</taxon>
        <taxon>Bacillus</taxon>
        <taxon>Bacillus cereus group</taxon>
    </lineage>
</organism>
<evidence type="ECO:0000313" key="1">
    <source>
        <dbReference type="EMBL" id="SCC68736.1"/>
    </source>
</evidence>
<dbReference type="EMBL" id="FMBG01000025">
    <property type="protein sequence ID" value="SCC68736.1"/>
    <property type="molecule type" value="Genomic_DNA"/>
</dbReference>
<name>A0AB37Z349_9BACI</name>
<sequence>MTWELKYEVDEQKIIIQDYSAGHTFGQGGI</sequence>
<comment type="caution">
    <text evidence="1">The sequence shown here is derived from an EMBL/GenBank/DDBJ whole genome shotgun (WGS) entry which is preliminary data.</text>
</comment>
<reference evidence="1 2" key="1">
    <citation type="submission" date="2016-08" db="EMBL/GenBank/DDBJ databases">
        <authorList>
            <person name="Loux V."/>
            <person name="Rue O."/>
        </authorList>
    </citation>
    <scope>NUCLEOTIDE SEQUENCE [LARGE SCALE GENOMIC DNA]</scope>
    <source>
        <strain evidence="1 2">WSBC_10311</strain>
    </source>
</reference>
<dbReference type="Proteomes" id="UP000195728">
    <property type="component" value="Unassembled WGS sequence"/>
</dbReference>